<dbReference type="Proteomes" id="UP000042958">
    <property type="component" value="Unassembled WGS sequence"/>
</dbReference>
<protein>
    <submittedName>
        <fullName evidence="1">Uncharacterized protein</fullName>
    </submittedName>
</protein>
<organism evidence="1 2">
    <name type="scientific">Penicillium brasilianum</name>
    <dbReference type="NCBI Taxonomy" id="104259"/>
    <lineage>
        <taxon>Eukaryota</taxon>
        <taxon>Fungi</taxon>
        <taxon>Dikarya</taxon>
        <taxon>Ascomycota</taxon>
        <taxon>Pezizomycotina</taxon>
        <taxon>Eurotiomycetes</taxon>
        <taxon>Eurotiomycetidae</taxon>
        <taxon>Eurotiales</taxon>
        <taxon>Aspergillaceae</taxon>
        <taxon>Penicillium</taxon>
    </lineage>
</organism>
<accession>A0A0F7TP75</accession>
<dbReference type="AlphaFoldDB" id="A0A0F7TP75"/>
<keyword evidence="2" id="KW-1185">Reference proteome</keyword>
<sequence length="174" mass="18250">MSQDHVAVTGTFIPVPTAFDGTPEGLANAVKIGIVPTTSVTRESGRQAEQVLDVAIVTHRAVIDFAAVDTSEIIFKKLERDCELMKDALGNYPEEINQVLKLVCSGQATTQAIESAAAALAKLDLTEEAFREQGGGFIGLVVALAVCVFVAGCRGCAHTNWAERGGEGGDEGTD</sequence>
<dbReference type="OrthoDB" id="10394670at2759"/>
<evidence type="ECO:0000313" key="1">
    <source>
        <dbReference type="EMBL" id="CEJ56782.1"/>
    </source>
</evidence>
<evidence type="ECO:0000313" key="2">
    <source>
        <dbReference type="Proteomes" id="UP000042958"/>
    </source>
</evidence>
<reference evidence="2" key="1">
    <citation type="journal article" date="2015" name="Genome Announc.">
        <title>Draft genome sequence of the fungus Penicillium brasilianum MG11.</title>
        <authorList>
            <person name="Horn F."/>
            <person name="Linde J."/>
            <person name="Mattern D.J."/>
            <person name="Walther G."/>
            <person name="Guthke R."/>
            <person name="Brakhage A.A."/>
            <person name="Valiante V."/>
        </authorList>
    </citation>
    <scope>NUCLEOTIDE SEQUENCE [LARGE SCALE GENOMIC DNA]</scope>
    <source>
        <strain evidence="2">MG11</strain>
    </source>
</reference>
<gene>
    <name evidence="1" type="ORF">PMG11_02980</name>
</gene>
<dbReference type="EMBL" id="CDHK01000002">
    <property type="protein sequence ID" value="CEJ56782.1"/>
    <property type="molecule type" value="Genomic_DNA"/>
</dbReference>
<proteinExistence type="predicted"/>
<name>A0A0F7TP75_PENBI</name>